<dbReference type="EMBL" id="JAAFYZ010000095">
    <property type="protein sequence ID" value="MBS2550221.1"/>
    <property type="molecule type" value="Genomic_DNA"/>
</dbReference>
<accession>A0ABS5KVX3</accession>
<comment type="caution">
    <text evidence="2">The sequence shown here is derived from an EMBL/GenBank/DDBJ whole genome shotgun (WGS) entry which is preliminary data.</text>
</comment>
<dbReference type="Proteomes" id="UP000730482">
    <property type="component" value="Unassembled WGS sequence"/>
</dbReference>
<evidence type="ECO:0000313" key="3">
    <source>
        <dbReference type="Proteomes" id="UP000730482"/>
    </source>
</evidence>
<evidence type="ECO:0000256" key="1">
    <source>
        <dbReference type="SAM" id="MobiDB-lite"/>
    </source>
</evidence>
<name>A0ABS5KVX3_9ACTN</name>
<gene>
    <name evidence="2" type="ORF">KGQ19_25465</name>
</gene>
<proteinExistence type="predicted"/>
<organism evidence="2 3">
    <name type="scientific">Catenulispora pinistramenti</name>
    <dbReference type="NCBI Taxonomy" id="2705254"/>
    <lineage>
        <taxon>Bacteria</taxon>
        <taxon>Bacillati</taxon>
        <taxon>Actinomycetota</taxon>
        <taxon>Actinomycetes</taxon>
        <taxon>Catenulisporales</taxon>
        <taxon>Catenulisporaceae</taxon>
        <taxon>Catenulispora</taxon>
    </lineage>
</organism>
<evidence type="ECO:0000313" key="2">
    <source>
        <dbReference type="EMBL" id="MBS2550221.1"/>
    </source>
</evidence>
<keyword evidence="3" id="KW-1185">Reference proteome</keyword>
<sequence length="275" mass="30473">MSEPSNEAAPRRGRPRKDPDRLAVWSPPPGWSRLVAWVAPEEKAVLKAVATRAGVPVADLVRALAAGLVYGVVDAEELLTHVRKGAAVMEKIPTIFERDDRFHVVDKPRAECDWVFAGAGRATEKLDGTNARLTVRSGTIVRVEKRRNPSKAQKAAGIVDGWYVDTDEHGAEDKWLREAAANTVVASWPDGEHSVEALGPRIQGNPLGLDEHVCVPFNLIVPDYQEAPRTYQELHDWLTTLESRYAPGHLAEGVVFHHPDGRRAKIKRKDFARAR</sequence>
<dbReference type="RefSeq" id="WP_212012564.1">
    <property type="nucleotide sequence ID" value="NZ_JAAFYZ010000095.1"/>
</dbReference>
<reference evidence="2 3" key="1">
    <citation type="submission" date="2020-02" db="EMBL/GenBank/DDBJ databases">
        <title>Acidophilic actinobacteria isolated from forest soil.</title>
        <authorList>
            <person name="Golinska P."/>
        </authorList>
    </citation>
    <scope>NUCLEOTIDE SEQUENCE [LARGE SCALE GENOMIC DNA]</scope>
    <source>
        <strain evidence="2 3">NL8</strain>
    </source>
</reference>
<protein>
    <submittedName>
        <fullName evidence="2">Uncharacterized protein</fullName>
    </submittedName>
</protein>
<feature type="region of interest" description="Disordered" evidence="1">
    <location>
        <begin position="1"/>
        <end position="24"/>
    </location>
</feature>